<dbReference type="GO" id="GO:0007059">
    <property type="term" value="P:chromosome segregation"/>
    <property type="evidence" value="ECO:0007669"/>
    <property type="project" value="InterPro"/>
</dbReference>
<feature type="compositionally biased region" description="Acidic residues" evidence="1">
    <location>
        <begin position="125"/>
        <end position="139"/>
    </location>
</feature>
<feature type="compositionally biased region" description="Low complexity" evidence="1">
    <location>
        <begin position="602"/>
        <end position="617"/>
    </location>
</feature>
<dbReference type="Proteomes" id="UP000193467">
    <property type="component" value="Unassembled WGS sequence"/>
</dbReference>
<evidence type="ECO:0000256" key="1">
    <source>
        <dbReference type="SAM" id="MobiDB-lite"/>
    </source>
</evidence>
<feature type="compositionally biased region" description="Low complexity" evidence="1">
    <location>
        <begin position="75"/>
        <end position="84"/>
    </location>
</feature>
<dbReference type="GO" id="GO:0000444">
    <property type="term" value="C:MIS12/MIND type complex"/>
    <property type="evidence" value="ECO:0007669"/>
    <property type="project" value="InterPro"/>
</dbReference>
<comment type="caution">
    <text evidence="2">The sequence shown here is derived from an EMBL/GenBank/DDBJ whole genome shotgun (WGS) entry which is preliminary data.</text>
</comment>
<gene>
    <name evidence="2" type="ORF">BCR35DRAFT_311368</name>
</gene>
<feature type="region of interest" description="Disordered" evidence="1">
    <location>
        <begin position="1"/>
        <end position="348"/>
    </location>
</feature>
<keyword evidence="3" id="KW-1185">Reference proteome</keyword>
<reference evidence="2 3" key="1">
    <citation type="submission" date="2016-07" db="EMBL/GenBank/DDBJ databases">
        <title>Pervasive Adenine N6-methylation of Active Genes in Fungi.</title>
        <authorList>
            <consortium name="DOE Joint Genome Institute"/>
            <person name="Mondo S.J."/>
            <person name="Dannebaum R.O."/>
            <person name="Kuo R.C."/>
            <person name="Labutti K."/>
            <person name="Haridas S."/>
            <person name="Kuo A."/>
            <person name="Salamov A."/>
            <person name="Ahrendt S.R."/>
            <person name="Lipzen A."/>
            <person name="Sullivan W."/>
            <person name="Andreopoulos W.B."/>
            <person name="Clum A."/>
            <person name="Lindquist E."/>
            <person name="Daum C."/>
            <person name="Ramamoorthy G.K."/>
            <person name="Gryganskyi A."/>
            <person name="Culley D."/>
            <person name="Magnuson J.K."/>
            <person name="James T.Y."/>
            <person name="O'Malley M.A."/>
            <person name="Stajich J.E."/>
            <person name="Spatafora J.W."/>
            <person name="Visel A."/>
            <person name="Grigoriev I.V."/>
        </authorList>
    </citation>
    <scope>NUCLEOTIDE SEQUENCE [LARGE SCALE GENOMIC DNA]</scope>
    <source>
        <strain evidence="2 3">62-1032</strain>
    </source>
</reference>
<evidence type="ECO:0000313" key="2">
    <source>
        <dbReference type="EMBL" id="ORY41188.1"/>
    </source>
</evidence>
<dbReference type="AlphaFoldDB" id="A0A1Y2C2C3"/>
<feature type="compositionally biased region" description="Low complexity" evidence="1">
    <location>
        <begin position="39"/>
        <end position="64"/>
    </location>
</feature>
<dbReference type="STRING" id="106004.A0A1Y2C2C3"/>
<organism evidence="2 3">
    <name type="scientific">Leucosporidium creatinivorum</name>
    <dbReference type="NCBI Taxonomy" id="106004"/>
    <lineage>
        <taxon>Eukaryota</taxon>
        <taxon>Fungi</taxon>
        <taxon>Dikarya</taxon>
        <taxon>Basidiomycota</taxon>
        <taxon>Pucciniomycotina</taxon>
        <taxon>Microbotryomycetes</taxon>
        <taxon>Leucosporidiales</taxon>
        <taxon>Leucosporidium</taxon>
    </lineage>
</organism>
<dbReference type="OrthoDB" id="2538455at2759"/>
<feature type="compositionally biased region" description="Low complexity" evidence="1">
    <location>
        <begin position="94"/>
        <end position="110"/>
    </location>
</feature>
<accession>A0A1Y2C2C3</accession>
<sequence>MPPPRASRLNARKSIVPDPQLYNPIDSDDDPAPPPPPTRSSRSNQPTASAAAAAATLAANTTANSRRRSTRHSNESTSADSSASLPPAKHSSRASKQPPKSPAATSAPPKTKNHLPRSRSRADRDEDDQDDEGADEATGDDIVLAGASGKAAGRSKRQKVDPAPPVPDPDPPVASTSTSRPPTASTRAGFKPRAVPQRGARAGKPRLEYAETGDAGDDSVPFAFATNPPTPYVPPEAKRAGKQSRGATRATAEADDDDDEPVASTSQLSPPRRGRSASAPIHVAETPVQVRNIAFRAGEGTPATGGRSVRRSSVKGSGRRGSSIGGGFEAVPHPQVPDDKLYRSTDGSEPLARRLRSIFSWTAQRQRDKVFPHSAPSDPNQGFAKEIVDSFITDICESRLDVSVPYKPASEETTGALPPHPQNESNAAKMIELEANYAAVKPAYAAFEERRSDARDNSVLPPNPFDPSSISFDLSLAVPTSLEEALALGKSLLAGDGSKKSKKAKGKGKGKEEVVDELELRLKDVRLETANFRRLTHRLDQFSHLATSYVSTRTLQSHQALTAQASRGLASTSTSLAPTPAEGANSGPLRGGIAGAVGAAGGPTATSASTLPGGPSSAPWPPGPEPRDLLRAIASADQKSRNGGQ</sequence>
<dbReference type="PANTHER" id="PTHR14778">
    <property type="entry name" value="KINETOCHORE-ASSOCIATED PROTEIN DSN1 HOMOLOG"/>
    <property type="match status" value="1"/>
</dbReference>
<evidence type="ECO:0000313" key="3">
    <source>
        <dbReference type="Proteomes" id="UP000193467"/>
    </source>
</evidence>
<dbReference type="InterPro" id="IPR013218">
    <property type="entry name" value="Dsn1/Mis13"/>
</dbReference>
<dbReference type="EMBL" id="MCGR01000137">
    <property type="protein sequence ID" value="ORY41188.1"/>
    <property type="molecule type" value="Genomic_DNA"/>
</dbReference>
<dbReference type="InParanoid" id="A0A1Y2C2C3"/>
<dbReference type="PANTHER" id="PTHR14778:SF2">
    <property type="entry name" value="KINETOCHORE-ASSOCIATED PROTEIN DSN1 HOMOLOG"/>
    <property type="match status" value="1"/>
</dbReference>
<feature type="compositionally biased region" description="Low complexity" evidence="1">
    <location>
        <begin position="173"/>
        <end position="188"/>
    </location>
</feature>
<dbReference type="GO" id="GO:0051301">
    <property type="term" value="P:cell division"/>
    <property type="evidence" value="ECO:0007669"/>
    <property type="project" value="InterPro"/>
</dbReference>
<proteinExistence type="predicted"/>
<feature type="region of interest" description="Disordered" evidence="1">
    <location>
        <begin position="571"/>
        <end position="645"/>
    </location>
</feature>
<dbReference type="Pfam" id="PF08202">
    <property type="entry name" value="MIS13"/>
    <property type="match status" value="1"/>
</dbReference>
<feature type="compositionally biased region" description="Gly residues" evidence="1">
    <location>
        <begin position="589"/>
        <end position="601"/>
    </location>
</feature>
<name>A0A1Y2C2C3_9BASI</name>
<feature type="compositionally biased region" description="Pro residues" evidence="1">
    <location>
        <begin position="162"/>
        <end position="172"/>
    </location>
</feature>
<protein>
    <submittedName>
        <fullName evidence="2">Mis12-Mtw1 protein family-domain-containing protein</fullName>
    </submittedName>
</protein>